<organism evidence="1 2">
    <name type="scientific">Trematosphaeria pertusa</name>
    <dbReference type="NCBI Taxonomy" id="390896"/>
    <lineage>
        <taxon>Eukaryota</taxon>
        <taxon>Fungi</taxon>
        <taxon>Dikarya</taxon>
        <taxon>Ascomycota</taxon>
        <taxon>Pezizomycotina</taxon>
        <taxon>Dothideomycetes</taxon>
        <taxon>Pleosporomycetidae</taxon>
        <taxon>Pleosporales</taxon>
        <taxon>Massarineae</taxon>
        <taxon>Trematosphaeriaceae</taxon>
        <taxon>Trematosphaeria</taxon>
    </lineage>
</organism>
<accession>A0A6A6IX96</accession>
<reference evidence="1" key="1">
    <citation type="journal article" date="2020" name="Stud. Mycol.">
        <title>101 Dothideomycetes genomes: a test case for predicting lifestyles and emergence of pathogens.</title>
        <authorList>
            <person name="Haridas S."/>
            <person name="Albert R."/>
            <person name="Binder M."/>
            <person name="Bloem J."/>
            <person name="Labutti K."/>
            <person name="Salamov A."/>
            <person name="Andreopoulos B."/>
            <person name="Baker S."/>
            <person name="Barry K."/>
            <person name="Bills G."/>
            <person name="Bluhm B."/>
            <person name="Cannon C."/>
            <person name="Castanera R."/>
            <person name="Culley D."/>
            <person name="Daum C."/>
            <person name="Ezra D."/>
            <person name="Gonzalez J."/>
            <person name="Henrissat B."/>
            <person name="Kuo A."/>
            <person name="Liang C."/>
            <person name="Lipzen A."/>
            <person name="Lutzoni F."/>
            <person name="Magnuson J."/>
            <person name="Mondo S."/>
            <person name="Nolan M."/>
            <person name="Ohm R."/>
            <person name="Pangilinan J."/>
            <person name="Park H.-J."/>
            <person name="Ramirez L."/>
            <person name="Alfaro M."/>
            <person name="Sun H."/>
            <person name="Tritt A."/>
            <person name="Yoshinaga Y."/>
            <person name="Zwiers L.-H."/>
            <person name="Turgeon B."/>
            <person name="Goodwin S."/>
            <person name="Spatafora J."/>
            <person name="Crous P."/>
            <person name="Grigoriev I."/>
        </authorList>
    </citation>
    <scope>NUCLEOTIDE SEQUENCE</scope>
    <source>
        <strain evidence="1">CBS 122368</strain>
    </source>
</reference>
<evidence type="ECO:0000313" key="1">
    <source>
        <dbReference type="EMBL" id="KAF2254240.1"/>
    </source>
</evidence>
<evidence type="ECO:0008006" key="3">
    <source>
        <dbReference type="Google" id="ProtNLM"/>
    </source>
</evidence>
<dbReference type="RefSeq" id="XP_033689244.1">
    <property type="nucleotide sequence ID" value="XM_033827785.1"/>
</dbReference>
<dbReference type="AlphaFoldDB" id="A0A6A6IX96"/>
<dbReference type="Proteomes" id="UP000800094">
    <property type="component" value="Unassembled WGS sequence"/>
</dbReference>
<protein>
    <recommendedName>
        <fullName evidence="3">Serine-threonine/tyrosine-protein kinase catalytic domain-containing protein</fullName>
    </recommendedName>
</protein>
<dbReference type="EMBL" id="ML987190">
    <property type="protein sequence ID" value="KAF2254240.1"/>
    <property type="molecule type" value="Genomic_DNA"/>
</dbReference>
<keyword evidence="2" id="KW-1185">Reference proteome</keyword>
<dbReference type="GeneID" id="54581115"/>
<evidence type="ECO:0000313" key="2">
    <source>
        <dbReference type="Proteomes" id="UP000800094"/>
    </source>
</evidence>
<dbReference type="OrthoDB" id="1668230at2759"/>
<name>A0A6A6IX96_9PLEO</name>
<sequence>MAWKKPFNELNSEEVERCFAREEFPDIRNVSCASVVQKCWDEEFESSEDVMLALQAVPGPAIDTVNP</sequence>
<proteinExistence type="predicted"/>
<gene>
    <name evidence="1" type="ORF">BU26DRAFT_514209</name>
</gene>